<feature type="region of interest" description="Disordered" evidence="4">
    <location>
        <begin position="25"/>
        <end position="48"/>
    </location>
</feature>
<feature type="repeat" description="PPR" evidence="3">
    <location>
        <begin position="217"/>
        <end position="251"/>
    </location>
</feature>
<dbReference type="EMBL" id="JAMRDG010000002">
    <property type="protein sequence ID" value="KAJ3687791.1"/>
    <property type="molecule type" value="Genomic_DNA"/>
</dbReference>
<comment type="caution">
    <text evidence="5">The sequence shown here is derived from an EMBL/GenBank/DDBJ whole genome shotgun (WGS) entry which is preliminary data.</text>
</comment>
<dbReference type="FunFam" id="1.25.40.10:FF:000158">
    <property type="entry name" value="pentatricopeptide repeat-containing protein At2g33680"/>
    <property type="match status" value="1"/>
</dbReference>
<feature type="repeat" description="PPR" evidence="3">
    <location>
        <begin position="318"/>
        <end position="352"/>
    </location>
</feature>
<evidence type="ECO:0000313" key="6">
    <source>
        <dbReference type="Proteomes" id="UP001210211"/>
    </source>
</evidence>
<dbReference type="NCBIfam" id="TIGR00756">
    <property type="entry name" value="PPR"/>
    <property type="match status" value="5"/>
</dbReference>
<dbReference type="AlphaFoldDB" id="A0AAD5Z6I8"/>
<dbReference type="PROSITE" id="PS51375">
    <property type="entry name" value="PPR"/>
    <property type="match status" value="6"/>
</dbReference>
<dbReference type="Pfam" id="PF20431">
    <property type="entry name" value="E_motif"/>
    <property type="match status" value="1"/>
</dbReference>
<dbReference type="GO" id="GO:0099402">
    <property type="term" value="P:plant organ development"/>
    <property type="evidence" value="ECO:0007669"/>
    <property type="project" value="UniProtKB-ARBA"/>
</dbReference>
<dbReference type="GO" id="GO:0009451">
    <property type="term" value="P:RNA modification"/>
    <property type="evidence" value="ECO:0007669"/>
    <property type="project" value="InterPro"/>
</dbReference>
<dbReference type="Pfam" id="PF13041">
    <property type="entry name" value="PPR_2"/>
    <property type="match status" value="5"/>
</dbReference>
<evidence type="ECO:0000256" key="1">
    <source>
        <dbReference type="ARBA" id="ARBA00022737"/>
    </source>
</evidence>
<dbReference type="PANTHER" id="PTHR47926">
    <property type="entry name" value="PENTATRICOPEPTIDE REPEAT-CONTAINING PROTEIN"/>
    <property type="match status" value="1"/>
</dbReference>
<feature type="repeat" description="PPR" evidence="3">
    <location>
        <begin position="418"/>
        <end position="452"/>
    </location>
</feature>
<feature type="repeat" description="PPR" evidence="3">
    <location>
        <begin position="519"/>
        <end position="553"/>
    </location>
</feature>
<evidence type="ECO:0000256" key="2">
    <source>
        <dbReference type="ARBA" id="ARBA00022946"/>
    </source>
</evidence>
<sequence>MHRRKELLRKLPRFLSKLSSNTSRAFRKPLSSPASLATEQESTSASLRSPSNHRFISLLNSCLQPCDLPRGRQIHAQIVLNGIKCNVIDTRLLGMYVLCGSFIEAKELFYRVERDSPEPWNWVIRALTMVGWYELAILFYFKMLQAGAVPDRYTYPYIIKSCCAISSFKLGRYIHKTISSLGLDTNLFVGSSLIKMYAKDGHLDEAQEVFDRMPERDTVLWNVMLDGYVRKGFIQDGTELFKTMRKMNINPDFVTFCCLLSTCTSECMLTYGAQLHGLITKYGFELHPMVSNTLLAIYSKLQCLLDVTKLFNVMPEKNLVTWNCMISGFVQNGFIPESLDLFHKMQKYGVKPDSYTLASFLPALSDNNLQQCMQIHAYVMINDIYMDAFMGCALMDVYFKCKNVNLAQEVFRCSQELDVVSFSTMVSGYVLNGMCNDAIKIFRLMLVKRIKPNATTLASLLPACTSLTAFKLGKEVHARILKYECENRCYVASALMDMYGKCGRLDLCQYIFDNINQKDTIAWNSMITNCSQNGEPTRALDLFRKMGNGRLSFDSVTVSSALSACASIPALNHGKEIHGFITKGFLRTDLCTQSALIDMYGKCGNLDLARIVFDNMPARNSVSWNSIISAYGTHGRVNDSLELFQQMKDSDFEPNHITFLGLISACAHAGEVEKGYQIFQFMTEKYAILPHQEHFACIVDLFSRAGQLDRALHFIDKMPCKPNTSIWGTILAASRVHRNLEVAELASKKLFELDPENSGYYVLMSNVNAVSGRWDGVTRVRSLMREKAVKKIPGYSWIEVNGLSSVFSSTDKSHPEWESLYLALNGLLLVLRDEGYVPDL</sequence>
<gene>
    <name evidence="5" type="ORF">LUZ61_016955</name>
</gene>
<dbReference type="InterPro" id="IPR046960">
    <property type="entry name" value="PPR_At4g14850-like_plant"/>
</dbReference>
<evidence type="ECO:0008006" key="7">
    <source>
        <dbReference type="Google" id="ProtNLM"/>
    </source>
</evidence>
<dbReference type="Pfam" id="PF01535">
    <property type="entry name" value="PPR"/>
    <property type="match status" value="1"/>
</dbReference>
<dbReference type="InterPro" id="IPR011990">
    <property type="entry name" value="TPR-like_helical_dom_sf"/>
</dbReference>
<evidence type="ECO:0000256" key="3">
    <source>
        <dbReference type="PROSITE-ProRule" id="PRU00708"/>
    </source>
</evidence>
<keyword evidence="2" id="KW-0809">Transit peptide</keyword>
<dbReference type="PANTHER" id="PTHR47926:SF357">
    <property type="entry name" value="PENTATRICOPEPTIDE REPEAT-CONTAINING PROTEIN"/>
    <property type="match status" value="1"/>
</dbReference>
<evidence type="ECO:0000256" key="4">
    <source>
        <dbReference type="SAM" id="MobiDB-lite"/>
    </source>
</evidence>
<organism evidence="5 6">
    <name type="scientific">Rhynchospora tenuis</name>
    <dbReference type="NCBI Taxonomy" id="198213"/>
    <lineage>
        <taxon>Eukaryota</taxon>
        <taxon>Viridiplantae</taxon>
        <taxon>Streptophyta</taxon>
        <taxon>Embryophyta</taxon>
        <taxon>Tracheophyta</taxon>
        <taxon>Spermatophyta</taxon>
        <taxon>Magnoliopsida</taxon>
        <taxon>Liliopsida</taxon>
        <taxon>Poales</taxon>
        <taxon>Cyperaceae</taxon>
        <taxon>Cyperoideae</taxon>
        <taxon>Rhynchosporeae</taxon>
        <taxon>Rhynchospora</taxon>
    </lineage>
</organism>
<dbReference type="InterPro" id="IPR046848">
    <property type="entry name" value="E_motif"/>
</dbReference>
<dbReference type="FunFam" id="1.25.40.10:FF:000682">
    <property type="entry name" value="Pentatricopeptide repeat-containing protein At3g16610"/>
    <property type="match status" value="1"/>
</dbReference>
<dbReference type="Proteomes" id="UP001210211">
    <property type="component" value="Unassembled WGS sequence"/>
</dbReference>
<name>A0AAD5Z6I8_9POAL</name>
<dbReference type="Gene3D" id="1.25.40.10">
    <property type="entry name" value="Tetratricopeptide repeat domain"/>
    <property type="match status" value="6"/>
</dbReference>
<feature type="compositionally biased region" description="Polar residues" evidence="4">
    <location>
        <begin position="32"/>
        <end position="48"/>
    </location>
</feature>
<proteinExistence type="predicted"/>
<dbReference type="InterPro" id="IPR002885">
    <property type="entry name" value="PPR_rpt"/>
</dbReference>
<protein>
    <recommendedName>
        <fullName evidence="7">Chlororespiratory reduction 21</fullName>
    </recommendedName>
</protein>
<accession>A0AAD5Z6I8</accession>
<evidence type="ECO:0000313" key="5">
    <source>
        <dbReference type="EMBL" id="KAJ3687791.1"/>
    </source>
</evidence>
<feature type="repeat" description="PPR" evidence="3">
    <location>
        <begin position="620"/>
        <end position="654"/>
    </location>
</feature>
<keyword evidence="1" id="KW-0677">Repeat</keyword>
<dbReference type="GO" id="GO:0003723">
    <property type="term" value="F:RNA binding"/>
    <property type="evidence" value="ECO:0007669"/>
    <property type="project" value="InterPro"/>
</dbReference>
<keyword evidence="6" id="KW-1185">Reference proteome</keyword>
<dbReference type="FunFam" id="1.25.40.10:FF:000196">
    <property type="entry name" value="Pentatricopeptide repeat-containing protein At4g14850"/>
    <property type="match status" value="2"/>
</dbReference>
<reference evidence="5 6" key="1">
    <citation type="journal article" date="2022" name="Cell">
        <title>Repeat-based holocentromeres influence genome architecture and karyotype evolution.</title>
        <authorList>
            <person name="Hofstatter P.G."/>
            <person name="Thangavel G."/>
            <person name="Lux T."/>
            <person name="Neumann P."/>
            <person name="Vondrak T."/>
            <person name="Novak P."/>
            <person name="Zhang M."/>
            <person name="Costa L."/>
            <person name="Castellani M."/>
            <person name="Scott A."/>
            <person name="Toegelov H."/>
            <person name="Fuchs J."/>
            <person name="Mata-Sucre Y."/>
            <person name="Dias Y."/>
            <person name="Vanzela A.L.L."/>
            <person name="Huettel B."/>
            <person name="Almeida C.C.S."/>
            <person name="Simkova H."/>
            <person name="Souza G."/>
            <person name="Pedrosa-Harand A."/>
            <person name="Macas J."/>
            <person name="Mayer K.F.X."/>
            <person name="Houben A."/>
            <person name="Marques A."/>
        </authorList>
    </citation>
    <scope>NUCLEOTIDE SEQUENCE [LARGE SCALE GENOMIC DNA]</scope>
    <source>
        <strain evidence="5">RhyTen1mFocal</strain>
    </source>
</reference>
<feature type="repeat" description="PPR" evidence="3">
    <location>
        <begin position="186"/>
        <end position="216"/>
    </location>
</feature>